<proteinExistence type="predicted"/>
<feature type="compositionally biased region" description="Basic and acidic residues" evidence="1">
    <location>
        <begin position="1"/>
        <end position="18"/>
    </location>
</feature>
<feature type="region of interest" description="Disordered" evidence="1">
    <location>
        <begin position="1"/>
        <end position="33"/>
    </location>
</feature>
<organism evidence="2 3">
    <name type="scientific">Steinernema glaseri</name>
    <dbReference type="NCBI Taxonomy" id="37863"/>
    <lineage>
        <taxon>Eukaryota</taxon>
        <taxon>Metazoa</taxon>
        <taxon>Ecdysozoa</taxon>
        <taxon>Nematoda</taxon>
        <taxon>Chromadorea</taxon>
        <taxon>Rhabditida</taxon>
        <taxon>Tylenchina</taxon>
        <taxon>Panagrolaimomorpha</taxon>
        <taxon>Strongyloidoidea</taxon>
        <taxon>Steinernematidae</taxon>
        <taxon>Steinernema</taxon>
    </lineage>
</organism>
<accession>A0A1I7YPW4</accession>
<reference evidence="3" key="1">
    <citation type="submission" date="2016-11" db="UniProtKB">
        <authorList>
            <consortium name="WormBaseParasite"/>
        </authorList>
    </citation>
    <scope>IDENTIFICATION</scope>
</reference>
<evidence type="ECO:0000313" key="2">
    <source>
        <dbReference type="Proteomes" id="UP000095287"/>
    </source>
</evidence>
<dbReference type="Proteomes" id="UP000095287">
    <property type="component" value="Unplaced"/>
</dbReference>
<dbReference type="AlphaFoldDB" id="A0A1I7YPW4"/>
<name>A0A1I7YPW4_9BILA</name>
<protein>
    <submittedName>
        <fullName evidence="3">Uncharacterized protein</fullName>
    </submittedName>
</protein>
<sequence length="235" mass="27050">MLNQGKKKDSRNMDDTEHQLTVTEPLTPNSSKKAPKRLQFYLIASRRSLISRHYYFDKERRAHFGHNKAVEGGSLAENKGISIWRRTQEDKGQIPGRVQQEMKFDAKGQPEPSEALFGKLDLLEPSSIFKLHSIESGKQADPDHLYRKLPFYAGRSSASSDGTDKTEKCLPVQREMKFDANGQPEPSEALFGKLDLFEPWRIFKLHSIKGGKQALPDRLYIRLRFRICILNHLKR</sequence>
<dbReference type="WBParaSite" id="L893_g18507.t1">
    <property type="protein sequence ID" value="L893_g18507.t1"/>
    <property type="gene ID" value="L893_g18507"/>
</dbReference>
<evidence type="ECO:0000313" key="3">
    <source>
        <dbReference type="WBParaSite" id="L893_g18507.t1"/>
    </source>
</evidence>
<keyword evidence="2" id="KW-1185">Reference proteome</keyword>
<feature type="compositionally biased region" description="Polar residues" evidence="1">
    <location>
        <begin position="19"/>
        <end position="32"/>
    </location>
</feature>
<evidence type="ECO:0000256" key="1">
    <source>
        <dbReference type="SAM" id="MobiDB-lite"/>
    </source>
</evidence>